<organism evidence="1 2">
    <name type="scientific">Portunus trituberculatus</name>
    <name type="common">Swimming crab</name>
    <name type="synonym">Neptunus trituberculatus</name>
    <dbReference type="NCBI Taxonomy" id="210409"/>
    <lineage>
        <taxon>Eukaryota</taxon>
        <taxon>Metazoa</taxon>
        <taxon>Ecdysozoa</taxon>
        <taxon>Arthropoda</taxon>
        <taxon>Crustacea</taxon>
        <taxon>Multicrustacea</taxon>
        <taxon>Malacostraca</taxon>
        <taxon>Eumalacostraca</taxon>
        <taxon>Eucarida</taxon>
        <taxon>Decapoda</taxon>
        <taxon>Pleocyemata</taxon>
        <taxon>Brachyura</taxon>
        <taxon>Eubrachyura</taxon>
        <taxon>Portunoidea</taxon>
        <taxon>Portunidae</taxon>
        <taxon>Portuninae</taxon>
        <taxon>Portunus</taxon>
    </lineage>
</organism>
<dbReference type="EMBL" id="VSRR010082017">
    <property type="protein sequence ID" value="MPC89737.1"/>
    <property type="molecule type" value="Genomic_DNA"/>
</dbReference>
<keyword evidence="2" id="KW-1185">Reference proteome</keyword>
<sequence length="96" mass="10880">MKDAICSHLVGNKIFVMGQNNTDRMLLLGENLTLRQMLMWPGGRIEEQYPGNCGFLVGSNYTPDSETVWENLHKFAAQKSGVRDTLNLHFPKGFHL</sequence>
<accession>A0A5B7J8E8</accession>
<dbReference type="AlphaFoldDB" id="A0A5B7J8E8"/>
<reference evidence="1 2" key="1">
    <citation type="submission" date="2019-05" db="EMBL/GenBank/DDBJ databases">
        <title>Another draft genome of Portunus trituberculatus and its Hox gene families provides insights of decapod evolution.</title>
        <authorList>
            <person name="Jeong J.-H."/>
            <person name="Song I."/>
            <person name="Kim S."/>
            <person name="Choi T."/>
            <person name="Kim D."/>
            <person name="Ryu S."/>
            <person name="Kim W."/>
        </authorList>
    </citation>
    <scope>NUCLEOTIDE SEQUENCE [LARGE SCALE GENOMIC DNA]</scope>
    <source>
        <tissue evidence="1">Muscle</tissue>
    </source>
</reference>
<name>A0A5B7J8E8_PORTR</name>
<protein>
    <submittedName>
        <fullName evidence="1">Uncharacterized protein</fullName>
    </submittedName>
</protein>
<evidence type="ECO:0000313" key="2">
    <source>
        <dbReference type="Proteomes" id="UP000324222"/>
    </source>
</evidence>
<evidence type="ECO:0000313" key="1">
    <source>
        <dbReference type="EMBL" id="MPC89737.1"/>
    </source>
</evidence>
<gene>
    <name evidence="1" type="ORF">E2C01_084696</name>
</gene>
<comment type="caution">
    <text evidence="1">The sequence shown here is derived from an EMBL/GenBank/DDBJ whole genome shotgun (WGS) entry which is preliminary data.</text>
</comment>
<proteinExistence type="predicted"/>
<dbReference type="Proteomes" id="UP000324222">
    <property type="component" value="Unassembled WGS sequence"/>
</dbReference>